<evidence type="ECO:0000313" key="5">
    <source>
        <dbReference type="Proteomes" id="UP000509667"/>
    </source>
</evidence>
<dbReference type="PANTHER" id="PTHR43861">
    <property type="entry name" value="TRANS-ACONITATE 2-METHYLTRANSFERASE-RELATED"/>
    <property type="match status" value="1"/>
</dbReference>
<keyword evidence="1 4" id="KW-0489">Methyltransferase</keyword>
<dbReference type="Pfam" id="PF13649">
    <property type="entry name" value="Methyltransf_25"/>
    <property type="match status" value="1"/>
</dbReference>
<dbReference type="PANTHER" id="PTHR43861:SF1">
    <property type="entry name" value="TRANS-ACONITATE 2-METHYLTRANSFERASE"/>
    <property type="match status" value="1"/>
</dbReference>
<dbReference type="GO" id="GO:0032259">
    <property type="term" value="P:methylation"/>
    <property type="evidence" value="ECO:0007669"/>
    <property type="project" value="UniProtKB-KW"/>
</dbReference>
<dbReference type="InterPro" id="IPR041698">
    <property type="entry name" value="Methyltransf_25"/>
</dbReference>
<protein>
    <submittedName>
        <fullName evidence="4">Class I SAM-dependent methyltransferase</fullName>
    </submittedName>
</protein>
<dbReference type="GeneID" id="56078816"/>
<evidence type="ECO:0000259" key="3">
    <source>
        <dbReference type="Pfam" id="PF13649"/>
    </source>
</evidence>
<dbReference type="InterPro" id="IPR029063">
    <property type="entry name" value="SAM-dependent_MTases_sf"/>
</dbReference>
<dbReference type="KEGG" id="hrr:HZS55_13095"/>
<feature type="domain" description="Methyltransferase" evidence="3">
    <location>
        <begin position="62"/>
        <end position="152"/>
    </location>
</feature>
<evidence type="ECO:0000256" key="2">
    <source>
        <dbReference type="ARBA" id="ARBA00022679"/>
    </source>
</evidence>
<dbReference type="RefSeq" id="WP_179908106.1">
    <property type="nucleotide sequence ID" value="NZ_CP058910.1"/>
</dbReference>
<dbReference type="SUPFAM" id="SSF53335">
    <property type="entry name" value="S-adenosyl-L-methionine-dependent methyltransferases"/>
    <property type="match status" value="1"/>
</dbReference>
<dbReference type="AlphaFoldDB" id="A0A7D5P4R0"/>
<dbReference type="OrthoDB" id="8915at2157"/>
<dbReference type="EMBL" id="CP058910">
    <property type="protein sequence ID" value="QLH78184.1"/>
    <property type="molecule type" value="Genomic_DNA"/>
</dbReference>
<dbReference type="Proteomes" id="UP000509667">
    <property type="component" value="Chromosome"/>
</dbReference>
<reference evidence="4 5" key="1">
    <citation type="submission" date="2020-07" db="EMBL/GenBank/DDBJ databases">
        <title>Halosimplex pelagicum sp. nov. and Halosimplex rubrum sp. nov., isolated from salted brown alga Laminaria, and emended description of the genus Halosimplex.</title>
        <authorList>
            <person name="Cui H."/>
        </authorList>
    </citation>
    <scope>NUCLEOTIDE SEQUENCE [LARGE SCALE GENOMIC DNA]</scope>
    <source>
        <strain evidence="4 5">R27</strain>
    </source>
</reference>
<proteinExistence type="predicted"/>
<sequence>MDERVRRTVETYERVADDYADRHGDRSVVAGIVEEFVTAVDRTGDRRRTRGGQTDPTDPPRVLDVGCGPGWESAAFDDAGFDTVPFDLTRSFLDRARERVPDAAPVRGDMRALPVADDGFDGLWACASLLHVPEREVPATLAEFERVLADGGTTLVSLKAAGRPGESVDASPYDDDRRHFERYDPGRARDLFETAGFEVVSVATDGTDADTEGGGTAAEDDWVAVTARSPDSA</sequence>
<evidence type="ECO:0000256" key="1">
    <source>
        <dbReference type="ARBA" id="ARBA00022603"/>
    </source>
</evidence>
<dbReference type="Gene3D" id="3.40.50.150">
    <property type="entry name" value="Vaccinia Virus protein VP39"/>
    <property type="match status" value="1"/>
</dbReference>
<evidence type="ECO:0000313" key="4">
    <source>
        <dbReference type="EMBL" id="QLH78184.1"/>
    </source>
</evidence>
<keyword evidence="5" id="KW-1185">Reference proteome</keyword>
<accession>A0A7D5P4R0</accession>
<organism evidence="4 5">
    <name type="scientific">Halosimplex rubrum</name>
    <dbReference type="NCBI Taxonomy" id="869889"/>
    <lineage>
        <taxon>Archaea</taxon>
        <taxon>Methanobacteriati</taxon>
        <taxon>Methanobacteriota</taxon>
        <taxon>Stenosarchaea group</taxon>
        <taxon>Halobacteria</taxon>
        <taxon>Halobacteriales</taxon>
        <taxon>Haloarculaceae</taxon>
        <taxon>Halosimplex</taxon>
    </lineage>
</organism>
<dbReference type="CDD" id="cd02440">
    <property type="entry name" value="AdoMet_MTases"/>
    <property type="match status" value="1"/>
</dbReference>
<gene>
    <name evidence="4" type="ORF">HZS55_13095</name>
</gene>
<dbReference type="GO" id="GO:0008168">
    <property type="term" value="F:methyltransferase activity"/>
    <property type="evidence" value="ECO:0007669"/>
    <property type="project" value="UniProtKB-KW"/>
</dbReference>
<keyword evidence="2 4" id="KW-0808">Transferase</keyword>
<name>A0A7D5P4R0_9EURY</name>